<dbReference type="PANTHER" id="PTHR39463:SF1">
    <property type="entry name" value="MEDUSA"/>
    <property type="match status" value="1"/>
</dbReference>
<sequence>MASPATHNGGPQLIRTSTLSSLRGGPAVGGSGYNNPYGIFPTKATPEISGYLDQMAEKWTQEEWDNRRRIVVFKKSQQGSYIQASFRAVPLAERPPNSICISCIYWAEKEECCVTSVDTIHLLEHLVVAPARFTVEEKNRIRRNLKVFHPLTVSKGKSETEDFFKVIMAFGNPKPRNIEKAVKVFRWKDLGPALKKIISQYSQSPSSTH</sequence>
<evidence type="ECO:0000313" key="3">
    <source>
        <dbReference type="EMBL" id="KAK3943418.1"/>
    </source>
</evidence>
<dbReference type="AlphaFoldDB" id="A0AAN6NFX2"/>
<accession>A0AAN6NFX2</accession>
<evidence type="ECO:0000259" key="2">
    <source>
        <dbReference type="Pfam" id="PF23305"/>
    </source>
</evidence>
<gene>
    <name evidence="3" type="ORF">QBC46DRAFT_361931</name>
</gene>
<protein>
    <recommendedName>
        <fullName evidence="2">DUF7082 domain-containing protein</fullName>
    </recommendedName>
</protein>
<keyword evidence="4" id="KW-1185">Reference proteome</keyword>
<evidence type="ECO:0000256" key="1">
    <source>
        <dbReference type="SAM" id="MobiDB-lite"/>
    </source>
</evidence>
<dbReference type="PANTHER" id="PTHR39463">
    <property type="entry name" value="MEDUSA"/>
    <property type="match status" value="1"/>
</dbReference>
<reference evidence="4" key="1">
    <citation type="journal article" date="2023" name="Mol. Phylogenet. Evol.">
        <title>Genome-scale phylogeny and comparative genomics of the fungal order Sordariales.</title>
        <authorList>
            <person name="Hensen N."/>
            <person name="Bonometti L."/>
            <person name="Westerberg I."/>
            <person name="Brannstrom I.O."/>
            <person name="Guillou S."/>
            <person name="Cros-Aarteil S."/>
            <person name="Calhoun S."/>
            <person name="Haridas S."/>
            <person name="Kuo A."/>
            <person name="Mondo S."/>
            <person name="Pangilinan J."/>
            <person name="Riley R."/>
            <person name="LaButti K."/>
            <person name="Andreopoulos B."/>
            <person name="Lipzen A."/>
            <person name="Chen C."/>
            <person name="Yan M."/>
            <person name="Daum C."/>
            <person name="Ng V."/>
            <person name="Clum A."/>
            <person name="Steindorff A."/>
            <person name="Ohm R.A."/>
            <person name="Martin F."/>
            <person name="Silar P."/>
            <person name="Natvig D.O."/>
            <person name="Lalanne C."/>
            <person name="Gautier V."/>
            <person name="Ament-Velasquez S.L."/>
            <person name="Kruys A."/>
            <person name="Hutchinson M.I."/>
            <person name="Powell A.J."/>
            <person name="Barry K."/>
            <person name="Miller A.N."/>
            <person name="Grigoriev I.V."/>
            <person name="Debuchy R."/>
            <person name="Gladieux P."/>
            <person name="Hiltunen Thoren M."/>
            <person name="Johannesson H."/>
        </authorList>
    </citation>
    <scope>NUCLEOTIDE SEQUENCE [LARGE SCALE GENOMIC DNA]</scope>
    <source>
        <strain evidence="4">CBS 340.73</strain>
    </source>
</reference>
<dbReference type="Pfam" id="PF23305">
    <property type="entry name" value="DUF7082"/>
    <property type="match status" value="1"/>
</dbReference>
<comment type="caution">
    <text evidence="3">The sequence shown here is derived from an EMBL/GenBank/DDBJ whole genome shotgun (WGS) entry which is preliminary data.</text>
</comment>
<dbReference type="GO" id="GO:0005634">
    <property type="term" value="C:nucleus"/>
    <property type="evidence" value="ECO:0007669"/>
    <property type="project" value="TreeGrafter"/>
</dbReference>
<name>A0AAN6NFX2_9PEZI</name>
<dbReference type="Proteomes" id="UP001303473">
    <property type="component" value="Unassembled WGS sequence"/>
</dbReference>
<feature type="domain" description="DUF7082" evidence="2">
    <location>
        <begin position="43"/>
        <end position="198"/>
    </location>
</feature>
<evidence type="ECO:0000313" key="4">
    <source>
        <dbReference type="Proteomes" id="UP001303473"/>
    </source>
</evidence>
<organism evidence="3 4">
    <name type="scientific">Diplogelasinospora grovesii</name>
    <dbReference type="NCBI Taxonomy" id="303347"/>
    <lineage>
        <taxon>Eukaryota</taxon>
        <taxon>Fungi</taxon>
        <taxon>Dikarya</taxon>
        <taxon>Ascomycota</taxon>
        <taxon>Pezizomycotina</taxon>
        <taxon>Sordariomycetes</taxon>
        <taxon>Sordariomycetidae</taxon>
        <taxon>Sordariales</taxon>
        <taxon>Diplogelasinosporaceae</taxon>
        <taxon>Diplogelasinospora</taxon>
    </lineage>
</organism>
<feature type="region of interest" description="Disordered" evidence="1">
    <location>
        <begin position="1"/>
        <end position="22"/>
    </location>
</feature>
<proteinExistence type="predicted"/>
<dbReference type="InterPro" id="IPR055509">
    <property type="entry name" value="DUF7082"/>
</dbReference>
<dbReference type="EMBL" id="MU853766">
    <property type="protein sequence ID" value="KAK3943418.1"/>
    <property type="molecule type" value="Genomic_DNA"/>
</dbReference>